<evidence type="ECO:0000259" key="5">
    <source>
        <dbReference type="PROSITE" id="PS50931"/>
    </source>
</evidence>
<dbReference type="CDD" id="cd08451">
    <property type="entry name" value="PBP2_BudR"/>
    <property type="match status" value="1"/>
</dbReference>
<dbReference type="InterPro" id="IPR037410">
    <property type="entry name" value="BudR_PBP2"/>
</dbReference>
<dbReference type="RefSeq" id="WP_146798544.1">
    <property type="nucleotide sequence ID" value="NZ_BARC01000009.1"/>
</dbReference>
<dbReference type="InterPro" id="IPR036390">
    <property type="entry name" value="WH_DNA-bd_sf"/>
</dbReference>
<keyword evidence="3" id="KW-0238">DNA-binding</keyword>
<dbReference type="GO" id="GO:0003677">
    <property type="term" value="F:DNA binding"/>
    <property type="evidence" value="ECO:0007669"/>
    <property type="project" value="UniProtKB-KW"/>
</dbReference>
<dbReference type="PANTHER" id="PTHR30346:SF30">
    <property type="entry name" value="SMALL NEUTRAL PROTEASE REGULATORY PROTEIN"/>
    <property type="match status" value="1"/>
</dbReference>
<dbReference type="PROSITE" id="PS50931">
    <property type="entry name" value="HTH_LYSR"/>
    <property type="match status" value="1"/>
</dbReference>
<sequence>MLELRHLRSLIAISEEGNLTRAAERLGIQQPPLTRLLRALETDLGIQLFERHARGVHPTSAGRSMIKGAYEVLERVEDTLEDVRRVARGESGELSIGFTNSAMCHPSLPAALGEFREAWPDVLLSLTEGNSTLLLGGIRDGTIDAAFIRTSIADLSDIAVELILDEPMVVALPSTHRFARSQPSGGLMLKDLADEDFILYQSQYNNGLYKTVIDACLGAGFTPNIKQKAPQLMSALNLVAGGLGVSLVPQSVHQHHINRVSYVLLAPNTPLTAPLYLVFRSSKMSGAKLYFIHQARRIRTAEKAHKTRMTEA</sequence>
<dbReference type="InterPro" id="IPR000847">
    <property type="entry name" value="LysR_HTH_N"/>
</dbReference>
<gene>
    <name evidence="6" type="primary">alsR</name>
    <name evidence="6" type="ORF">GWA01_24810</name>
</gene>
<dbReference type="InterPro" id="IPR005119">
    <property type="entry name" value="LysR_subst-bd"/>
</dbReference>
<protein>
    <submittedName>
        <fullName evidence="6">LysR family transcriptional regulator</fullName>
    </submittedName>
</protein>
<evidence type="ECO:0000313" key="6">
    <source>
        <dbReference type="EMBL" id="GEK94711.1"/>
    </source>
</evidence>
<keyword evidence="7" id="KW-1185">Reference proteome</keyword>
<dbReference type="AlphaFoldDB" id="A0A511B549"/>
<evidence type="ECO:0000256" key="2">
    <source>
        <dbReference type="ARBA" id="ARBA00023015"/>
    </source>
</evidence>
<dbReference type="SUPFAM" id="SSF46785">
    <property type="entry name" value="Winged helix' DNA-binding domain"/>
    <property type="match status" value="1"/>
</dbReference>
<reference evidence="6 7" key="1">
    <citation type="submission" date="2019-07" db="EMBL/GenBank/DDBJ databases">
        <title>Whole genome shotgun sequence of Gluconobacter wancherniae NBRC 103581.</title>
        <authorList>
            <person name="Hosoyama A."/>
            <person name="Uohara A."/>
            <person name="Ohji S."/>
            <person name="Ichikawa N."/>
        </authorList>
    </citation>
    <scope>NUCLEOTIDE SEQUENCE [LARGE SCALE GENOMIC DNA]</scope>
    <source>
        <strain evidence="6 7">NBRC 103581</strain>
    </source>
</reference>
<dbReference type="PRINTS" id="PR00039">
    <property type="entry name" value="HTHLYSR"/>
</dbReference>
<dbReference type="PANTHER" id="PTHR30346">
    <property type="entry name" value="TRANSCRIPTIONAL DUAL REGULATOR HCAR-RELATED"/>
    <property type="match status" value="1"/>
</dbReference>
<dbReference type="Pfam" id="PF00126">
    <property type="entry name" value="HTH_1"/>
    <property type="match status" value="1"/>
</dbReference>
<evidence type="ECO:0000256" key="3">
    <source>
        <dbReference type="ARBA" id="ARBA00023125"/>
    </source>
</evidence>
<dbReference type="SUPFAM" id="SSF53850">
    <property type="entry name" value="Periplasmic binding protein-like II"/>
    <property type="match status" value="1"/>
</dbReference>
<dbReference type="InterPro" id="IPR036388">
    <property type="entry name" value="WH-like_DNA-bd_sf"/>
</dbReference>
<dbReference type="EMBL" id="BJUZ01000005">
    <property type="protein sequence ID" value="GEK94711.1"/>
    <property type="molecule type" value="Genomic_DNA"/>
</dbReference>
<feature type="domain" description="HTH lysR-type" evidence="5">
    <location>
        <begin position="2"/>
        <end position="59"/>
    </location>
</feature>
<dbReference type="Gene3D" id="3.40.190.10">
    <property type="entry name" value="Periplasmic binding protein-like II"/>
    <property type="match status" value="2"/>
</dbReference>
<dbReference type="Pfam" id="PF03466">
    <property type="entry name" value="LysR_substrate"/>
    <property type="match status" value="1"/>
</dbReference>
<dbReference type="GO" id="GO:0032993">
    <property type="term" value="C:protein-DNA complex"/>
    <property type="evidence" value="ECO:0007669"/>
    <property type="project" value="TreeGrafter"/>
</dbReference>
<dbReference type="FunFam" id="1.10.10.10:FF:000001">
    <property type="entry name" value="LysR family transcriptional regulator"/>
    <property type="match status" value="1"/>
</dbReference>
<evidence type="ECO:0000256" key="4">
    <source>
        <dbReference type="ARBA" id="ARBA00023163"/>
    </source>
</evidence>
<keyword evidence="2" id="KW-0805">Transcription regulation</keyword>
<keyword evidence="4" id="KW-0804">Transcription</keyword>
<dbReference type="Proteomes" id="UP000321230">
    <property type="component" value="Unassembled WGS sequence"/>
</dbReference>
<accession>A0A511B549</accession>
<dbReference type="GO" id="GO:0003700">
    <property type="term" value="F:DNA-binding transcription factor activity"/>
    <property type="evidence" value="ECO:0007669"/>
    <property type="project" value="InterPro"/>
</dbReference>
<organism evidence="6 7">
    <name type="scientific">Gluconobacter wancherniae NBRC 103581</name>
    <dbReference type="NCBI Taxonomy" id="656744"/>
    <lineage>
        <taxon>Bacteria</taxon>
        <taxon>Pseudomonadati</taxon>
        <taxon>Pseudomonadota</taxon>
        <taxon>Alphaproteobacteria</taxon>
        <taxon>Acetobacterales</taxon>
        <taxon>Acetobacteraceae</taxon>
        <taxon>Gluconobacter</taxon>
    </lineage>
</organism>
<proteinExistence type="inferred from homology"/>
<dbReference type="Gene3D" id="1.10.10.10">
    <property type="entry name" value="Winged helix-like DNA-binding domain superfamily/Winged helix DNA-binding domain"/>
    <property type="match status" value="1"/>
</dbReference>
<dbReference type="OrthoDB" id="9811588at2"/>
<comment type="similarity">
    <text evidence="1">Belongs to the LysR transcriptional regulatory family.</text>
</comment>
<evidence type="ECO:0000313" key="7">
    <source>
        <dbReference type="Proteomes" id="UP000321230"/>
    </source>
</evidence>
<name>A0A511B549_9PROT</name>
<evidence type="ECO:0000256" key="1">
    <source>
        <dbReference type="ARBA" id="ARBA00009437"/>
    </source>
</evidence>
<comment type="caution">
    <text evidence="6">The sequence shown here is derived from an EMBL/GenBank/DDBJ whole genome shotgun (WGS) entry which is preliminary data.</text>
</comment>